<dbReference type="GeneID" id="66114163"/>
<dbReference type="Pfam" id="PF21762">
    <property type="entry name" value="DEDDh_C"/>
    <property type="match status" value="1"/>
</dbReference>
<dbReference type="EMBL" id="JAHMUF010000012">
    <property type="protein sequence ID" value="KAG7193371.1"/>
    <property type="molecule type" value="Genomic_DNA"/>
</dbReference>
<comment type="caution">
    <text evidence="2">The sequence shown here is derived from an EMBL/GenBank/DDBJ whole genome shotgun (WGS) entry which is preliminary data.</text>
</comment>
<protein>
    <recommendedName>
        <fullName evidence="1">Gfd2/YDR514C-like C-terminal domain-containing protein</fullName>
    </recommendedName>
</protein>
<gene>
    <name evidence="2" type="ORF">KQ657_000789</name>
</gene>
<dbReference type="RefSeq" id="XP_043048919.1">
    <property type="nucleotide sequence ID" value="XM_043191612.1"/>
</dbReference>
<dbReference type="Proteomes" id="UP000790833">
    <property type="component" value="Unassembled WGS sequence"/>
</dbReference>
<evidence type="ECO:0000313" key="2">
    <source>
        <dbReference type="EMBL" id="KAG7193371.1"/>
    </source>
</evidence>
<name>A0A9P7V8R8_9ASCO</name>
<dbReference type="OrthoDB" id="5953249at2759"/>
<dbReference type="GO" id="GO:0003676">
    <property type="term" value="F:nucleic acid binding"/>
    <property type="evidence" value="ECO:0007669"/>
    <property type="project" value="InterPro"/>
</dbReference>
<reference evidence="2" key="1">
    <citation type="submission" date="2021-03" db="EMBL/GenBank/DDBJ databases">
        <authorList>
            <person name="Palmer J.M."/>
        </authorList>
    </citation>
    <scope>NUCLEOTIDE SEQUENCE</scope>
    <source>
        <strain evidence="2">ARV_011</strain>
    </source>
</reference>
<dbReference type="AlphaFoldDB" id="A0A9P7V8R8"/>
<dbReference type="InterPro" id="IPR048519">
    <property type="entry name" value="Gfd2/YDR514C-like_C"/>
</dbReference>
<sequence>MNGNKALLIDFEKFQELEKNRPSPYTEYFDDELSDYYNSIDYAKNKYLRGLLRSLPLFAAMERVYTRRNILFCIDVEAWEHDTKLVTELGVSIYDPRGQGLSIAPNITTYHIIIDEFSGKRNGRFVPNHLEYFNGGITYQMPQMEAVEFVQALIDYYFMSREHFGCCLVGHDVKGDSNWFRSIGIKLPYELTIIDTHTIYSLSHGRQGGSLKNLLKLVQVPNAFLHNAANDAYYTLLVAMKLCDPHVRTRLLLDQGRPLIPNKTVPQNHSKKHKLRNANKSDLVNYSSCEELLYDLYQSPIFEDSGDAE</sequence>
<keyword evidence="3" id="KW-1185">Reference proteome</keyword>
<evidence type="ECO:0000259" key="1">
    <source>
        <dbReference type="Pfam" id="PF21762"/>
    </source>
</evidence>
<dbReference type="PANTHER" id="PTHR28083">
    <property type="entry name" value="GOOD FOR FULL DBP5 ACTIVITY PROTEIN 2"/>
    <property type="match status" value="1"/>
</dbReference>
<dbReference type="InterPro" id="IPR036397">
    <property type="entry name" value="RNaseH_sf"/>
</dbReference>
<dbReference type="InterPro" id="IPR012337">
    <property type="entry name" value="RNaseH-like_sf"/>
</dbReference>
<dbReference type="GO" id="GO:0005634">
    <property type="term" value="C:nucleus"/>
    <property type="evidence" value="ECO:0007669"/>
    <property type="project" value="TreeGrafter"/>
</dbReference>
<dbReference type="Gene3D" id="3.30.420.10">
    <property type="entry name" value="Ribonuclease H-like superfamily/Ribonuclease H"/>
    <property type="match status" value="1"/>
</dbReference>
<proteinExistence type="predicted"/>
<evidence type="ECO:0000313" key="3">
    <source>
        <dbReference type="Proteomes" id="UP000790833"/>
    </source>
</evidence>
<accession>A0A9P7V8R8</accession>
<dbReference type="PANTHER" id="PTHR28083:SF1">
    <property type="entry name" value="GOOD FOR FULL DBP5 ACTIVITY PROTEIN 2"/>
    <property type="match status" value="1"/>
</dbReference>
<dbReference type="SUPFAM" id="SSF53098">
    <property type="entry name" value="Ribonuclease H-like"/>
    <property type="match status" value="1"/>
</dbReference>
<feature type="domain" description="Gfd2/YDR514C-like C-terminal" evidence="1">
    <location>
        <begin position="70"/>
        <end position="241"/>
    </location>
</feature>
<organism evidence="2 3">
    <name type="scientific">Scheffersomyces spartinae</name>
    <dbReference type="NCBI Taxonomy" id="45513"/>
    <lineage>
        <taxon>Eukaryota</taxon>
        <taxon>Fungi</taxon>
        <taxon>Dikarya</taxon>
        <taxon>Ascomycota</taxon>
        <taxon>Saccharomycotina</taxon>
        <taxon>Pichiomycetes</taxon>
        <taxon>Debaryomycetaceae</taxon>
        <taxon>Scheffersomyces</taxon>
    </lineage>
</organism>
<dbReference type="InterPro" id="IPR040151">
    <property type="entry name" value="Gfd2/YDR514C-like"/>
</dbReference>